<feature type="compositionally biased region" description="Basic and acidic residues" evidence="1">
    <location>
        <begin position="104"/>
        <end position="144"/>
    </location>
</feature>
<keyword evidence="3" id="KW-1185">Reference proteome</keyword>
<evidence type="ECO:0000313" key="2">
    <source>
        <dbReference type="EMBL" id="MBT8798410.1"/>
    </source>
</evidence>
<dbReference type="Proteomes" id="UP000740605">
    <property type="component" value="Unassembled WGS sequence"/>
</dbReference>
<comment type="caution">
    <text evidence="2">The sequence shown here is derived from an EMBL/GenBank/DDBJ whole genome shotgun (WGS) entry which is preliminary data.</text>
</comment>
<reference evidence="2 3" key="1">
    <citation type="submission" date="2021-03" db="EMBL/GenBank/DDBJ databases">
        <title>Microbacterium pauli sp. nov., isolated from microfiltered milk.</title>
        <authorList>
            <person name="Bellassi P."/>
            <person name="Fontana A."/>
            <person name="Callegari M.L."/>
            <person name="Lorenzo M."/>
            <person name="Cappa F."/>
        </authorList>
    </citation>
    <scope>NUCLEOTIDE SEQUENCE [LARGE SCALE GENOMIC DNA]</scope>
    <source>
        <strain evidence="2 3">DSM 18909</strain>
    </source>
</reference>
<name>A0ABS5XV57_9MICO</name>
<organism evidence="2 3">
    <name type="scientific">Microbacterium flavum</name>
    <dbReference type="NCBI Taxonomy" id="415216"/>
    <lineage>
        <taxon>Bacteria</taxon>
        <taxon>Bacillati</taxon>
        <taxon>Actinomycetota</taxon>
        <taxon>Actinomycetes</taxon>
        <taxon>Micrococcales</taxon>
        <taxon>Microbacteriaceae</taxon>
        <taxon>Microbacterium</taxon>
    </lineage>
</organism>
<sequence>MSDHEPEDAAARARQRARAYRERNKERLKAYKAQWRAANPEKHREHVRRSAQRKKELAARASSRRASQQKWEAANRDHVREYRAQWRAANLDKVRAQQRASYARRKDAIAQRAREDRDRHPDKYAANLERAKLWRKNNPEKVAELRASAAKTPRSTLNNSGPTGRRSASNAASPR</sequence>
<feature type="compositionally biased region" description="Basic and acidic residues" evidence="1">
    <location>
        <begin position="1"/>
        <end position="11"/>
    </location>
</feature>
<protein>
    <submittedName>
        <fullName evidence="2">Uncharacterized protein</fullName>
    </submittedName>
</protein>
<dbReference type="RefSeq" id="WP_215487643.1">
    <property type="nucleotide sequence ID" value="NZ_BAAAPJ010000006.1"/>
</dbReference>
<feature type="region of interest" description="Disordered" evidence="1">
    <location>
        <begin position="95"/>
        <end position="175"/>
    </location>
</feature>
<proteinExistence type="predicted"/>
<evidence type="ECO:0000256" key="1">
    <source>
        <dbReference type="SAM" id="MobiDB-lite"/>
    </source>
</evidence>
<dbReference type="EMBL" id="JAFLHG010000008">
    <property type="protein sequence ID" value="MBT8798410.1"/>
    <property type="molecule type" value="Genomic_DNA"/>
</dbReference>
<accession>A0ABS5XV57</accession>
<gene>
    <name evidence="2" type="ORF">J0P97_10040</name>
</gene>
<feature type="compositionally biased region" description="Polar residues" evidence="1">
    <location>
        <begin position="153"/>
        <end position="175"/>
    </location>
</feature>
<evidence type="ECO:0000313" key="3">
    <source>
        <dbReference type="Proteomes" id="UP000740605"/>
    </source>
</evidence>
<feature type="compositionally biased region" description="Basic and acidic residues" evidence="1">
    <location>
        <begin position="19"/>
        <end position="29"/>
    </location>
</feature>
<feature type="region of interest" description="Disordered" evidence="1">
    <location>
        <begin position="1"/>
        <end position="76"/>
    </location>
</feature>